<proteinExistence type="predicted"/>
<evidence type="ECO:0000259" key="1">
    <source>
        <dbReference type="Pfam" id="PF13392"/>
    </source>
</evidence>
<dbReference type="SUPFAM" id="SSF54060">
    <property type="entry name" value="His-Me finger endonucleases"/>
    <property type="match status" value="1"/>
</dbReference>
<dbReference type="AlphaFoldDB" id="A0A0F9M660"/>
<dbReference type="InterPro" id="IPR044925">
    <property type="entry name" value="His-Me_finger_sf"/>
</dbReference>
<evidence type="ECO:0000313" key="2">
    <source>
        <dbReference type="EMBL" id="KKM94776.1"/>
    </source>
</evidence>
<protein>
    <recommendedName>
        <fullName evidence="1">HNH nuclease domain-containing protein</fullName>
    </recommendedName>
</protein>
<dbReference type="Pfam" id="PF13392">
    <property type="entry name" value="HNH_3"/>
    <property type="match status" value="1"/>
</dbReference>
<reference evidence="2" key="1">
    <citation type="journal article" date="2015" name="Nature">
        <title>Complex archaea that bridge the gap between prokaryotes and eukaryotes.</title>
        <authorList>
            <person name="Spang A."/>
            <person name="Saw J.H."/>
            <person name="Jorgensen S.L."/>
            <person name="Zaremba-Niedzwiedzka K."/>
            <person name="Martijn J."/>
            <person name="Lind A.E."/>
            <person name="van Eijk R."/>
            <person name="Schleper C."/>
            <person name="Guy L."/>
            <person name="Ettema T.J."/>
        </authorList>
    </citation>
    <scope>NUCLEOTIDE SEQUENCE</scope>
</reference>
<sequence length="188" mass="22086">MIKKKYYCIGCGKKISRRAKRCRKCANTGKNSPSFIDGRTLKPHYCIDCNKELTHYLAKYCKPCMYKHRTPLTIKAKQNISKGLKGKYTGKNAGHYKGGKFKDSNGYINIFSPNHPYKRTNNYVLEHRLIMEKHLGRYLTKKEIVHHINGIRNDNRIENLTLVNSETHERHTLIKRLQQRIRQLEGRL</sequence>
<dbReference type="InterPro" id="IPR003615">
    <property type="entry name" value="HNH_nuc"/>
</dbReference>
<name>A0A0F9M660_9ZZZZ</name>
<dbReference type="EMBL" id="LAZR01006095">
    <property type="protein sequence ID" value="KKM94776.1"/>
    <property type="molecule type" value="Genomic_DNA"/>
</dbReference>
<gene>
    <name evidence="2" type="ORF">LCGC14_1194880</name>
</gene>
<organism evidence="2">
    <name type="scientific">marine sediment metagenome</name>
    <dbReference type="NCBI Taxonomy" id="412755"/>
    <lineage>
        <taxon>unclassified sequences</taxon>
        <taxon>metagenomes</taxon>
        <taxon>ecological metagenomes</taxon>
    </lineage>
</organism>
<comment type="caution">
    <text evidence="2">The sequence shown here is derived from an EMBL/GenBank/DDBJ whole genome shotgun (WGS) entry which is preliminary data.</text>
</comment>
<accession>A0A0F9M660</accession>
<dbReference type="Gene3D" id="3.90.75.20">
    <property type="match status" value="1"/>
</dbReference>
<feature type="domain" description="HNH nuclease" evidence="1">
    <location>
        <begin position="127"/>
        <end position="169"/>
    </location>
</feature>